<reference evidence="3 4" key="1">
    <citation type="submission" date="2018-08" db="EMBL/GenBank/DDBJ databases">
        <title>Bacillus clarus sp. nov. strain PS00077A.</title>
        <authorList>
            <person name="Mendez Acevedo M."/>
            <person name="Carroll L."/>
            <person name="Mukherjee M."/>
            <person name="Wiedmann M."/>
            <person name="Kovac J."/>
        </authorList>
    </citation>
    <scope>NUCLEOTIDE SEQUENCE [LARGE SCALE GENOMIC DNA]</scope>
    <source>
        <strain evidence="3 4">PS00077A</strain>
    </source>
</reference>
<comment type="caution">
    <text evidence="3">The sequence shown here is derived from an EMBL/GenBank/DDBJ whole genome shotgun (WGS) entry which is preliminary data.</text>
</comment>
<dbReference type="PANTHER" id="PTHR30624:SF4">
    <property type="entry name" value="METALLOPROTEASE TLDD"/>
    <property type="match status" value="1"/>
</dbReference>
<dbReference type="InterPro" id="IPR051463">
    <property type="entry name" value="Peptidase_U62_metallo"/>
</dbReference>
<gene>
    <name evidence="3" type="ORF">D0U04_19875</name>
</gene>
<dbReference type="EMBL" id="QVOD01000028">
    <property type="protein sequence ID" value="RFT65124.1"/>
    <property type="molecule type" value="Genomic_DNA"/>
</dbReference>
<dbReference type="InterPro" id="IPR036059">
    <property type="entry name" value="TldD/PmbA_sf"/>
</dbReference>
<protein>
    <recommendedName>
        <fullName evidence="2">Metalloprotease TldD/E C-terminal domain-containing protein</fullName>
    </recommendedName>
</protein>
<accession>A0ABX9KT81</accession>
<evidence type="ECO:0000256" key="1">
    <source>
        <dbReference type="ARBA" id="ARBA00005836"/>
    </source>
</evidence>
<proteinExistence type="inferred from homology"/>
<keyword evidence="4" id="KW-1185">Reference proteome</keyword>
<evidence type="ECO:0000313" key="3">
    <source>
        <dbReference type="EMBL" id="RFT65124.1"/>
    </source>
</evidence>
<evidence type="ECO:0000259" key="2">
    <source>
        <dbReference type="Pfam" id="PF19289"/>
    </source>
</evidence>
<organism evidence="3 4">
    <name type="scientific">Bacillus clarus</name>
    <dbReference type="NCBI Taxonomy" id="2338372"/>
    <lineage>
        <taxon>Bacteria</taxon>
        <taxon>Bacillati</taxon>
        <taxon>Bacillota</taxon>
        <taxon>Bacilli</taxon>
        <taxon>Bacillales</taxon>
        <taxon>Bacillaceae</taxon>
        <taxon>Bacillus</taxon>
        <taxon>Bacillus cereus group</taxon>
    </lineage>
</organism>
<evidence type="ECO:0000313" key="4">
    <source>
        <dbReference type="Proteomes" id="UP000264294"/>
    </source>
</evidence>
<name>A0ABX9KT81_9BACI</name>
<dbReference type="Pfam" id="PF19289">
    <property type="entry name" value="PmbA_TldD_3rd"/>
    <property type="match status" value="1"/>
</dbReference>
<sequence length="448" mass="51673">MINAEIVSHPCSISLKRYAMYNDTCKKLERNSMFNEARNAPDRFLLFSHSRNTIMIDSSFINRDFSDEGQFSLQILNQNKIENFIYSLDVLLEYLFKECQLSQNIIQRLHAQMNSTGHLIENGILQDIQRWIHSTDQMFHCETKIAIETVSNKKSLFDSDSLAGLQEEAYYIISYNIDQFGINIISDFQVIERISKDSIHSVLAAIKNEINWFHSAKKSLSKDLDSCEVVFNSYSSGLFFHEFLGHFLETDHFFRSPLNREKVWKFSRELTIFENYLTLETFDDNGDPITKNIPLIRNGEILDLLSSRSDQQHSHNTGNGRRENPKMPVITRMRSMFVQPGRTSEENHIKTINKGIYIHKIGMGEVNIFTGDFSVEVSQASLIESGKYTAPLEPFHLYLDIRHFFDKEIIFCSNSNEYHSLCGKKGATVKVKYISPSIIIKGLGNAIH</sequence>
<dbReference type="SUPFAM" id="SSF111283">
    <property type="entry name" value="Putative modulator of DNA gyrase, PmbA/TldD"/>
    <property type="match status" value="1"/>
</dbReference>
<dbReference type="PANTHER" id="PTHR30624">
    <property type="entry name" value="UNCHARACTERIZED PROTEIN TLDD AND PMBA"/>
    <property type="match status" value="1"/>
</dbReference>
<dbReference type="InterPro" id="IPR045569">
    <property type="entry name" value="Metalloprtase-TldD/E_C"/>
</dbReference>
<comment type="similarity">
    <text evidence="1">Belongs to the peptidase U62 family.</text>
</comment>
<feature type="domain" description="Metalloprotease TldD/E C-terminal" evidence="2">
    <location>
        <begin position="226"/>
        <end position="443"/>
    </location>
</feature>
<dbReference type="Proteomes" id="UP000264294">
    <property type="component" value="Unassembled WGS sequence"/>
</dbReference>